<accession>F5YD94</accession>
<feature type="transmembrane region" description="Helical" evidence="1">
    <location>
        <begin position="78"/>
        <end position="100"/>
    </location>
</feature>
<evidence type="ECO:0000313" key="3">
    <source>
        <dbReference type="Proteomes" id="UP000009222"/>
    </source>
</evidence>
<evidence type="ECO:0000313" key="2">
    <source>
        <dbReference type="EMBL" id="AEF82737.1"/>
    </source>
</evidence>
<keyword evidence="1" id="KW-1133">Transmembrane helix</keyword>
<dbReference type="KEGG" id="taz:TREAZ_1663"/>
<sequence>MAGTSKYWLKNLFLCVLLSGGNCLLNILVNRILGLPLFLDTLFTLTVTFLSGPVFGIISAILTSAVGTFLLPPYMPIYSLYVLCSITGVALTEVFCRSYKLRLTATQSAPADADSGFGTFTALLLLSVVLCLQMSIMGGCIAALIPALVPIPGYTVSPENYFKLGLLINNMPVLAAEIISRLPINIFDRLLSVFGGYGLALLIRKLKYE</sequence>
<dbReference type="EMBL" id="CP001841">
    <property type="protein sequence ID" value="AEF82737.1"/>
    <property type="molecule type" value="Genomic_DNA"/>
</dbReference>
<dbReference type="HOGENOM" id="CLU_092081_0_0_12"/>
<feature type="transmembrane region" description="Helical" evidence="1">
    <location>
        <begin position="120"/>
        <end position="149"/>
    </location>
</feature>
<feature type="transmembrane region" description="Helical" evidence="1">
    <location>
        <begin position="12"/>
        <end position="29"/>
    </location>
</feature>
<dbReference type="RefSeq" id="WP_015710359.1">
    <property type="nucleotide sequence ID" value="NC_015577.1"/>
</dbReference>
<keyword evidence="3" id="KW-1185">Reference proteome</keyword>
<dbReference type="Gene3D" id="1.10.1760.20">
    <property type="match status" value="1"/>
</dbReference>
<name>F5YD94_LEAAZ</name>
<gene>
    <name evidence="2" type="ordered locus">TREAZ_1663</name>
</gene>
<organism evidence="2 3">
    <name type="scientific">Leadbettera azotonutricia (strain ATCC BAA-888 / DSM 13862 / ZAS-9)</name>
    <name type="common">Treponema azotonutricium</name>
    <dbReference type="NCBI Taxonomy" id="545695"/>
    <lineage>
        <taxon>Bacteria</taxon>
        <taxon>Pseudomonadati</taxon>
        <taxon>Spirochaetota</taxon>
        <taxon>Spirochaetia</taxon>
        <taxon>Spirochaetales</taxon>
        <taxon>Breznakiellaceae</taxon>
        <taxon>Leadbettera</taxon>
    </lineage>
</organism>
<reference evidence="3" key="1">
    <citation type="submission" date="2009-12" db="EMBL/GenBank/DDBJ databases">
        <title>Complete sequence of Treponema azotonutricium strain ZAS-9.</title>
        <authorList>
            <person name="Tetu S.G."/>
            <person name="Matson E."/>
            <person name="Ren Q."/>
            <person name="Seshadri R."/>
            <person name="Elbourne L."/>
            <person name="Hassan K.A."/>
            <person name="Durkin A."/>
            <person name="Radune D."/>
            <person name="Mohamoud Y."/>
            <person name="Shay R."/>
            <person name="Jin S."/>
            <person name="Zhang X."/>
            <person name="Lucey K."/>
            <person name="Ballor N.R."/>
            <person name="Ottesen E."/>
            <person name="Rosenthal R."/>
            <person name="Allen A."/>
            <person name="Leadbetter J.R."/>
            <person name="Paulsen I.T."/>
        </authorList>
    </citation>
    <scope>NUCLEOTIDE SEQUENCE [LARGE SCALE GENOMIC DNA]</scope>
    <source>
        <strain evidence="3">ATCC BAA-888 / DSM 13862 / ZAS-9</strain>
    </source>
</reference>
<dbReference type="Proteomes" id="UP000009222">
    <property type="component" value="Chromosome"/>
</dbReference>
<reference evidence="2 3" key="2">
    <citation type="journal article" date="2011" name="ISME J.">
        <title>RNA-seq reveals cooperative metabolic interactions between two termite-gut spirochete species in co-culture.</title>
        <authorList>
            <person name="Rosenthal A.Z."/>
            <person name="Matson E.G."/>
            <person name="Eldar A."/>
            <person name="Leadbetter J.R."/>
        </authorList>
    </citation>
    <scope>NUCLEOTIDE SEQUENCE [LARGE SCALE GENOMIC DNA]</scope>
    <source>
        <strain evidence="3">ATCC BAA-888 / DSM 13862 / ZAS-9</strain>
    </source>
</reference>
<dbReference type="OrthoDB" id="359417at2"/>
<keyword evidence="1" id="KW-0472">Membrane</keyword>
<dbReference type="InParanoid" id="F5YD94"/>
<dbReference type="STRING" id="545695.TREAZ_1663"/>
<proteinExistence type="predicted"/>
<dbReference type="AlphaFoldDB" id="F5YD94"/>
<feature type="transmembrane region" description="Helical" evidence="1">
    <location>
        <begin position="49"/>
        <end position="71"/>
    </location>
</feature>
<dbReference type="eggNOG" id="ENOG502ZYAS">
    <property type="taxonomic scope" value="Bacteria"/>
</dbReference>
<evidence type="ECO:0000256" key="1">
    <source>
        <dbReference type="SAM" id="Phobius"/>
    </source>
</evidence>
<protein>
    <submittedName>
        <fullName evidence="2">Putative membrane protein</fullName>
    </submittedName>
</protein>
<keyword evidence="1" id="KW-0812">Transmembrane</keyword>
<feature type="transmembrane region" description="Helical" evidence="1">
    <location>
        <begin position="186"/>
        <end position="203"/>
    </location>
</feature>